<dbReference type="Pfam" id="PF13188">
    <property type="entry name" value="PAS_8"/>
    <property type="match status" value="1"/>
</dbReference>
<evidence type="ECO:0000313" key="3">
    <source>
        <dbReference type="EMBL" id="SNZ06687.1"/>
    </source>
</evidence>
<reference evidence="4" key="1">
    <citation type="submission" date="2017-09" db="EMBL/GenBank/DDBJ databases">
        <authorList>
            <person name="Varghese N."/>
            <person name="Submissions S."/>
        </authorList>
    </citation>
    <scope>NUCLEOTIDE SEQUENCE [LARGE SCALE GENOMIC DNA]</scope>
    <source>
        <strain evidence="4">DSM 15103</strain>
    </source>
</reference>
<dbReference type="AlphaFoldDB" id="A0A285NCL8"/>
<accession>A0A285NCL8</accession>
<dbReference type="RefSeq" id="WP_096999941.1">
    <property type="nucleotide sequence ID" value="NZ_OBEI01000002.1"/>
</dbReference>
<name>A0A285NCL8_9AQUI</name>
<sequence length="284" mass="33059">MEDFIYQLSKEILSDLHLEKMLINISDKIKSYIGAERASLFVYDENDNTLNSVVLLADTGKIKSVQIPVSKESIAGYTALSGKILNIKNVHDFDELYRIDRELRYHSHWLYIPEVKTESVISVPITRDRKVIGVFQAINKEGGFTEEDEKKLKKLSPLIALAIDRAIYLNRLEMLRSIEKTVLENIREGVALVDLNLKVKEVNSSFIEMLGYRFTEEDIKEKNIFDIIPRLKEYKKKIDFVVENQISEEISLEIMRIKIIPINWECFTRKDIKYLALIFNFPHG</sequence>
<dbReference type="EMBL" id="OBEI01000002">
    <property type="protein sequence ID" value="SNZ06687.1"/>
    <property type="molecule type" value="Genomic_DNA"/>
</dbReference>
<dbReference type="SUPFAM" id="SSF55781">
    <property type="entry name" value="GAF domain-like"/>
    <property type="match status" value="1"/>
</dbReference>
<dbReference type="InterPro" id="IPR000014">
    <property type="entry name" value="PAS"/>
</dbReference>
<evidence type="ECO:0000313" key="4">
    <source>
        <dbReference type="Proteomes" id="UP000219036"/>
    </source>
</evidence>
<dbReference type="InterPro" id="IPR035965">
    <property type="entry name" value="PAS-like_dom_sf"/>
</dbReference>
<evidence type="ECO:0000259" key="2">
    <source>
        <dbReference type="SMART" id="SM00091"/>
    </source>
</evidence>
<dbReference type="NCBIfam" id="TIGR00229">
    <property type="entry name" value="sensory_box"/>
    <property type="match status" value="1"/>
</dbReference>
<dbReference type="CDD" id="cd00130">
    <property type="entry name" value="PAS"/>
    <property type="match status" value="1"/>
</dbReference>
<dbReference type="OrthoDB" id="12301at2"/>
<protein>
    <submittedName>
        <fullName evidence="3">PAS domain S-box-containing protein</fullName>
    </submittedName>
</protein>
<feature type="domain" description="PAS" evidence="2">
    <location>
        <begin position="177"/>
        <end position="247"/>
    </location>
</feature>
<keyword evidence="4" id="KW-1185">Reference proteome</keyword>
<organism evidence="3 4">
    <name type="scientific">Persephonella hydrogeniphila</name>
    <dbReference type="NCBI Taxonomy" id="198703"/>
    <lineage>
        <taxon>Bacteria</taxon>
        <taxon>Pseudomonadati</taxon>
        <taxon>Aquificota</taxon>
        <taxon>Aquificia</taxon>
        <taxon>Aquificales</taxon>
        <taxon>Hydrogenothermaceae</taxon>
        <taxon>Persephonella</taxon>
    </lineage>
</organism>
<evidence type="ECO:0000259" key="1">
    <source>
        <dbReference type="SMART" id="SM00065"/>
    </source>
</evidence>
<dbReference type="Gene3D" id="3.30.450.20">
    <property type="entry name" value="PAS domain"/>
    <property type="match status" value="1"/>
</dbReference>
<dbReference type="SMART" id="SM00091">
    <property type="entry name" value="PAS"/>
    <property type="match status" value="1"/>
</dbReference>
<proteinExistence type="predicted"/>
<feature type="domain" description="GAF" evidence="1">
    <location>
        <begin position="17"/>
        <end position="173"/>
    </location>
</feature>
<dbReference type="Gene3D" id="3.30.450.40">
    <property type="match status" value="1"/>
</dbReference>
<dbReference type="InterPro" id="IPR029016">
    <property type="entry name" value="GAF-like_dom_sf"/>
</dbReference>
<gene>
    <name evidence="3" type="ORF">SAMN06265182_0763</name>
</gene>
<dbReference type="Proteomes" id="UP000219036">
    <property type="component" value="Unassembled WGS sequence"/>
</dbReference>
<dbReference type="SMART" id="SM00065">
    <property type="entry name" value="GAF"/>
    <property type="match status" value="1"/>
</dbReference>
<dbReference type="SUPFAM" id="SSF55785">
    <property type="entry name" value="PYP-like sensor domain (PAS domain)"/>
    <property type="match status" value="1"/>
</dbReference>
<dbReference type="InterPro" id="IPR003018">
    <property type="entry name" value="GAF"/>
</dbReference>
<dbReference type="Pfam" id="PF01590">
    <property type="entry name" value="GAF"/>
    <property type="match status" value="1"/>
</dbReference>